<evidence type="ECO:0008006" key="3">
    <source>
        <dbReference type="Google" id="ProtNLM"/>
    </source>
</evidence>
<name>A0A165C509_EXIGL</name>
<sequence>MPTDSYPGTAMFDDADQREFLPGDLQLADTILRAVFYPTQELYALRGPEMNTVRKWPRYYTANLCAQFHLAARSMALDDLPQYVDTFVQQRFVNPRFLPFVAALTTLLLRYAAVEHESSCVSIRPVDERDQEQGFAIHSTIELSCGTHLSLVTAQIPWEASPPLQRWKSWAAVVPRFILGPLRFAAFTCCPPRECCRPNAKIVYSAGARPRAASLVTVRDIARGERIVVEWSDIHLLVSSSPLACISSSSANAEREREKARIRWAARLTQRAEARRKEARSPRVLVATEKIIGGALDPDSKTNWSKLHDALLEDLESWRGRRSPTDRDEYDTLTQELISCTGRAGRTSTRLIARIEKKQALLDKVSSVARTADDKRHEYNPRFHNEQFLRVYRQALTVMCALDDILFRYRDNVESFQTSYERRSLYWQSL</sequence>
<evidence type="ECO:0000313" key="1">
    <source>
        <dbReference type="EMBL" id="KZV81831.1"/>
    </source>
</evidence>
<proteinExistence type="predicted"/>
<organism evidence="1 2">
    <name type="scientific">Exidia glandulosa HHB12029</name>
    <dbReference type="NCBI Taxonomy" id="1314781"/>
    <lineage>
        <taxon>Eukaryota</taxon>
        <taxon>Fungi</taxon>
        <taxon>Dikarya</taxon>
        <taxon>Basidiomycota</taxon>
        <taxon>Agaricomycotina</taxon>
        <taxon>Agaricomycetes</taxon>
        <taxon>Auriculariales</taxon>
        <taxon>Exidiaceae</taxon>
        <taxon>Exidia</taxon>
    </lineage>
</organism>
<protein>
    <recommendedName>
        <fullName evidence="3">SET domain-containing protein</fullName>
    </recommendedName>
</protein>
<gene>
    <name evidence="1" type="ORF">EXIGLDRAFT_779277</name>
</gene>
<evidence type="ECO:0000313" key="2">
    <source>
        <dbReference type="Proteomes" id="UP000077266"/>
    </source>
</evidence>
<dbReference type="InParanoid" id="A0A165C509"/>
<reference evidence="1 2" key="1">
    <citation type="journal article" date="2016" name="Mol. Biol. Evol.">
        <title>Comparative Genomics of Early-Diverging Mushroom-Forming Fungi Provides Insights into the Origins of Lignocellulose Decay Capabilities.</title>
        <authorList>
            <person name="Nagy L.G."/>
            <person name="Riley R."/>
            <person name="Tritt A."/>
            <person name="Adam C."/>
            <person name="Daum C."/>
            <person name="Floudas D."/>
            <person name="Sun H."/>
            <person name="Yadav J.S."/>
            <person name="Pangilinan J."/>
            <person name="Larsson K.H."/>
            <person name="Matsuura K."/>
            <person name="Barry K."/>
            <person name="Labutti K."/>
            <person name="Kuo R."/>
            <person name="Ohm R.A."/>
            <person name="Bhattacharya S.S."/>
            <person name="Shirouzu T."/>
            <person name="Yoshinaga Y."/>
            <person name="Martin F.M."/>
            <person name="Grigoriev I.V."/>
            <person name="Hibbett D.S."/>
        </authorList>
    </citation>
    <scope>NUCLEOTIDE SEQUENCE [LARGE SCALE GENOMIC DNA]</scope>
    <source>
        <strain evidence="1 2">HHB12029</strain>
    </source>
</reference>
<keyword evidence="2" id="KW-1185">Reference proteome</keyword>
<dbReference type="EMBL" id="KV426364">
    <property type="protein sequence ID" value="KZV81831.1"/>
    <property type="molecule type" value="Genomic_DNA"/>
</dbReference>
<dbReference type="AlphaFoldDB" id="A0A165C509"/>
<dbReference type="Proteomes" id="UP000077266">
    <property type="component" value="Unassembled WGS sequence"/>
</dbReference>
<accession>A0A165C509</accession>